<evidence type="ECO:0000313" key="2">
    <source>
        <dbReference type="EMBL" id="OUL56250.1"/>
    </source>
</evidence>
<dbReference type="PANTHER" id="PTHR48098:SF6">
    <property type="entry name" value="FERRI-BACILLIBACTIN ESTERASE BESA"/>
    <property type="match status" value="1"/>
</dbReference>
<dbReference type="InterPro" id="IPR029058">
    <property type="entry name" value="AB_hydrolase_fold"/>
</dbReference>
<dbReference type="SUPFAM" id="SSF53474">
    <property type="entry name" value="alpha/beta-Hydrolases"/>
    <property type="match status" value="1"/>
</dbReference>
<organism evidence="2 3">
    <name type="scientific">Pseudoalteromonas ulvae</name>
    <dbReference type="NCBI Taxonomy" id="107327"/>
    <lineage>
        <taxon>Bacteria</taxon>
        <taxon>Pseudomonadati</taxon>
        <taxon>Pseudomonadota</taxon>
        <taxon>Gammaproteobacteria</taxon>
        <taxon>Alteromonadales</taxon>
        <taxon>Pseudoalteromonadaceae</taxon>
        <taxon>Pseudoalteromonas</taxon>
    </lineage>
</organism>
<comment type="caution">
    <text evidence="2">The sequence shown here is derived from an EMBL/GenBank/DDBJ whole genome shotgun (WGS) entry which is preliminary data.</text>
</comment>
<dbReference type="RefSeq" id="WP_086745764.1">
    <property type="nucleotide sequence ID" value="NZ_MWPV01000007.1"/>
</dbReference>
<reference evidence="2 3" key="1">
    <citation type="submission" date="2017-02" db="EMBL/GenBank/DDBJ databases">
        <title>Pseudoalteromonas ulvae TC14 Genome.</title>
        <authorList>
            <person name="Molmeret M."/>
        </authorList>
    </citation>
    <scope>NUCLEOTIDE SEQUENCE [LARGE SCALE GENOMIC DNA]</scope>
    <source>
        <strain evidence="2">TC14</strain>
    </source>
</reference>
<dbReference type="InterPro" id="IPR000801">
    <property type="entry name" value="Esterase-like"/>
</dbReference>
<proteinExistence type="predicted"/>
<keyword evidence="3" id="KW-1185">Reference proteome</keyword>
<dbReference type="AlphaFoldDB" id="A0A2C9ZZR0"/>
<evidence type="ECO:0000256" key="1">
    <source>
        <dbReference type="SAM" id="SignalP"/>
    </source>
</evidence>
<dbReference type="InterPro" id="IPR011990">
    <property type="entry name" value="TPR-like_helical_dom_sf"/>
</dbReference>
<evidence type="ECO:0000313" key="3">
    <source>
        <dbReference type="Proteomes" id="UP000194841"/>
    </source>
</evidence>
<dbReference type="InterPro" id="IPR050583">
    <property type="entry name" value="Mycobacterial_A85_antigen"/>
</dbReference>
<dbReference type="PANTHER" id="PTHR48098">
    <property type="entry name" value="ENTEROCHELIN ESTERASE-RELATED"/>
    <property type="match status" value="1"/>
</dbReference>
<dbReference type="Pfam" id="PF00756">
    <property type="entry name" value="Esterase"/>
    <property type="match status" value="1"/>
</dbReference>
<dbReference type="EMBL" id="MWPV01000007">
    <property type="protein sequence ID" value="OUL56250.1"/>
    <property type="molecule type" value="Genomic_DNA"/>
</dbReference>
<dbReference type="Gene3D" id="3.40.50.1820">
    <property type="entry name" value="alpha/beta hydrolase"/>
    <property type="match status" value="1"/>
</dbReference>
<gene>
    <name evidence="2" type="ORF">B1199_19250</name>
</gene>
<feature type="signal peptide" evidence="1">
    <location>
        <begin position="1"/>
        <end position="22"/>
    </location>
</feature>
<dbReference type="Proteomes" id="UP000194841">
    <property type="component" value="Unassembled WGS sequence"/>
</dbReference>
<accession>A0A2C9ZZR0</accession>
<sequence>MRLLTSFCLVSFFIVCSHIAFAQSDVKQQSTDSLQHTHTFKSVVLNEERTVVVQLPKSYQAEPNKIYPVIYRLDGAGNIPLASAVIERLQNDNRAPEVIIVAIENTNRLRDFYPTVNKEPQGPVGEGGGGAQFLAFFEQELIPLIDKNYRTHDFKVIAGASAGGVFALYAMQAKPDLFQAHIAYSPAVWWNYGASVNSSKEFIEKTKNLNAYVYMNIGEEAGIMRERYDELQQAMESHHVRGLRFFNDVFAGISHNLTSAAGAFNAYYNLFLPKQMPMSALTDDVTSIDTYYKTLSQQWGEQISPPDRAVRLLGYNLTDSKQFTRAIEVFKYNIKNYPQSVDAHSALSYGYEMQGDTRQALIQIEAALGIADDSYPYVDYLNETKTRLQTILKEQAR</sequence>
<feature type="chain" id="PRO_5013243072" evidence="1">
    <location>
        <begin position="23"/>
        <end position="397"/>
    </location>
</feature>
<protein>
    <submittedName>
        <fullName evidence="2">Esterase</fullName>
    </submittedName>
</protein>
<dbReference type="OrthoDB" id="9784036at2"/>
<dbReference type="SUPFAM" id="SSF48452">
    <property type="entry name" value="TPR-like"/>
    <property type="match status" value="1"/>
</dbReference>
<keyword evidence="1" id="KW-0732">Signal</keyword>
<name>A0A2C9ZZR0_PSEDV</name>